<evidence type="ECO:0000313" key="2">
    <source>
        <dbReference type="Proteomes" id="UP001149165"/>
    </source>
</evidence>
<keyword evidence="2" id="KW-1185">Reference proteome</keyword>
<reference evidence="1" key="2">
    <citation type="journal article" date="2023" name="IMA Fungus">
        <title>Comparative genomic study of the Penicillium genus elucidates a diverse pangenome and 15 lateral gene transfer events.</title>
        <authorList>
            <person name="Petersen C."/>
            <person name="Sorensen T."/>
            <person name="Nielsen M.R."/>
            <person name="Sondergaard T.E."/>
            <person name="Sorensen J.L."/>
            <person name="Fitzpatrick D.A."/>
            <person name="Frisvad J.C."/>
            <person name="Nielsen K.L."/>
        </authorList>
    </citation>
    <scope>NUCLEOTIDE SEQUENCE</scope>
    <source>
        <strain evidence="1">IBT 30069</strain>
    </source>
</reference>
<protein>
    <submittedName>
        <fullName evidence="1">Uncharacterized protein</fullName>
    </submittedName>
</protein>
<evidence type="ECO:0000313" key="1">
    <source>
        <dbReference type="EMBL" id="KAJ5109256.1"/>
    </source>
</evidence>
<comment type="caution">
    <text evidence="1">The sequence shown here is derived from an EMBL/GenBank/DDBJ whole genome shotgun (WGS) entry which is preliminary data.</text>
</comment>
<name>A0A9W9FZC1_9EURO</name>
<gene>
    <name evidence="1" type="ORF">N7456_005931</name>
</gene>
<accession>A0A9W9FZC1</accession>
<reference evidence="1" key="1">
    <citation type="submission" date="2022-11" db="EMBL/GenBank/DDBJ databases">
        <authorList>
            <person name="Petersen C."/>
        </authorList>
    </citation>
    <scope>NUCLEOTIDE SEQUENCE</scope>
    <source>
        <strain evidence="1">IBT 30069</strain>
    </source>
</reference>
<dbReference type="Proteomes" id="UP001149165">
    <property type="component" value="Unassembled WGS sequence"/>
</dbReference>
<sequence>MCTKHPAINRKDTRKGPICFNTNKSIASFKRSGSEENDTRVLDNSSYEEDLHIDSDDWDFEYQLGNNKYEDTEVDFWKRLLLLEAGWYKNFQERDNPVKITEEIDRTLQKMKLEESPRDTIMGNIRAKIYWMKEDDGPLVTANPTLSLDFLSIELYHGLGLDKLESFWHEMALRALSV</sequence>
<dbReference type="EMBL" id="JAPQKH010000003">
    <property type="protein sequence ID" value="KAJ5109256.1"/>
    <property type="molecule type" value="Genomic_DNA"/>
</dbReference>
<proteinExistence type="predicted"/>
<dbReference type="AlphaFoldDB" id="A0A9W9FZC1"/>
<organism evidence="1 2">
    <name type="scientific">Penicillium angulare</name>
    <dbReference type="NCBI Taxonomy" id="116970"/>
    <lineage>
        <taxon>Eukaryota</taxon>
        <taxon>Fungi</taxon>
        <taxon>Dikarya</taxon>
        <taxon>Ascomycota</taxon>
        <taxon>Pezizomycotina</taxon>
        <taxon>Eurotiomycetes</taxon>
        <taxon>Eurotiomycetidae</taxon>
        <taxon>Eurotiales</taxon>
        <taxon>Aspergillaceae</taxon>
        <taxon>Penicillium</taxon>
    </lineage>
</organism>